<dbReference type="RefSeq" id="WP_148976001.1">
    <property type="nucleotide sequence ID" value="NZ_JBNIKU010000003.1"/>
</dbReference>
<accession>A0A5D4R5P4</accession>
<gene>
    <name evidence="2" type="ORF">FZD51_17790</name>
</gene>
<reference evidence="2 3" key="1">
    <citation type="submission" date="2019-08" db="EMBL/GenBank/DDBJ databases">
        <title>Bacillus genomes from the desert of Cuatro Cienegas, Coahuila.</title>
        <authorList>
            <person name="Olmedo-Alvarez G."/>
        </authorList>
    </citation>
    <scope>NUCLEOTIDE SEQUENCE [LARGE SCALE GENOMIC DNA]</scope>
    <source>
        <strain evidence="2 3">CH446_14T</strain>
    </source>
</reference>
<proteinExistence type="predicted"/>
<evidence type="ECO:0008006" key="4">
    <source>
        <dbReference type="Google" id="ProtNLM"/>
    </source>
</evidence>
<organism evidence="2 3">
    <name type="scientific">Bacillus infantis</name>
    <dbReference type="NCBI Taxonomy" id="324767"/>
    <lineage>
        <taxon>Bacteria</taxon>
        <taxon>Bacillati</taxon>
        <taxon>Bacillota</taxon>
        <taxon>Bacilli</taxon>
        <taxon>Bacillales</taxon>
        <taxon>Bacillaceae</taxon>
        <taxon>Bacillus</taxon>
    </lineage>
</organism>
<dbReference type="AlphaFoldDB" id="A0A5D4R5P4"/>
<keyword evidence="1" id="KW-0472">Membrane</keyword>
<feature type="transmembrane region" description="Helical" evidence="1">
    <location>
        <begin position="39"/>
        <end position="56"/>
    </location>
</feature>
<sequence>MKGKEIAVLVFLIAATIYFGGTFISYIRIDDASIGATELFVIIALLTGWVQFITWGTRKEVQKDEMGRQIIKNSARISYYVVLAALLLLWIADVFLVANGENYTLFIALCIAYITYPVIQYVLVKRYAD</sequence>
<feature type="transmembrane region" description="Helical" evidence="1">
    <location>
        <begin position="77"/>
        <end position="97"/>
    </location>
</feature>
<dbReference type="EMBL" id="VTER01000009">
    <property type="protein sequence ID" value="TYS45900.1"/>
    <property type="molecule type" value="Genomic_DNA"/>
</dbReference>
<feature type="transmembrane region" description="Helical" evidence="1">
    <location>
        <begin position="7"/>
        <end position="27"/>
    </location>
</feature>
<comment type="caution">
    <text evidence="2">The sequence shown here is derived from an EMBL/GenBank/DDBJ whole genome shotgun (WGS) entry which is preliminary data.</text>
</comment>
<keyword evidence="1" id="KW-0812">Transmembrane</keyword>
<evidence type="ECO:0000313" key="3">
    <source>
        <dbReference type="Proteomes" id="UP000322139"/>
    </source>
</evidence>
<dbReference type="Proteomes" id="UP000322139">
    <property type="component" value="Unassembled WGS sequence"/>
</dbReference>
<keyword evidence="1" id="KW-1133">Transmembrane helix</keyword>
<protein>
    <recommendedName>
        <fullName evidence="4">DUF2178 domain-containing protein</fullName>
    </recommendedName>
</protein>
<feature type="transmembrane region" description="Helical" evidence="1">
    <location>
        <begin position="103"/>
        <end position="124"/>
    </location>
</feature>
<evidence type="ECO:0000256" key="1">
    <source>
        <dbReference type="SAM" id="Phobius"/>
    </source>
</evidence>
<name>A0A5D4R5P4_9BACI</name>
<evidence type="ECO:0000313" key="2">
    <source>
        <dbReference type="EMBL" id="TYS45900.1"/>
    </source>
</evidence>